<proteinExistence type="predicted"/>
<organism evidence="2 3">
    <name type="scientific">Oryza sativa subsp. japonica</name>
    <name type="common">Rice</name>
    <dbReference type="NCBI Taxonomy" id="39947"/>
    <lineage>
        <taxon>Eukaryota</taxon>
        <taxon>Viridiplantae</taxon>
        <taxon>Streptophyta</taxon>
        <taxon>Embryophyta</taxon>
        <taxon>Tracheophyta</taxon>
        <taxon>Spermatophyta</taxon>
        <taxon>Magnoliopsida</taxon>
        <taxon>Liliopsida</taxon>
        <taxon>Poales</taxon>
        <taxon>Poaceae</taxon>
        <taxon>BOP clade</taxon>
        <taxon>Oryzoideae</taxon>
        <taxon>Oryzeae</taxon>
        <taxon>Oryzinae</taxon>
        <taxon>Oryza</taxon>
        <taxon>Oryza sativa</taxon>
    </lineage>
</organism>
<reference evidence="3" key="1">
    <citation type="journal article" date="2005" name="Nature">
        <title>The map-based sequence of the rice genome.</title>
        <authorList>
            <consortium name="International rice genome sequencing project (IRGSP)"/>
            <person name="Matsumoto T."/>
            <person name="Wu J."/>
            <person name="Kanamori H."/>
            <person name="Katayose Y."/>
            <person name="Fujisawa M."/>
            <person name="Namiki N."/>
            <person name="Mizuno H."/>
            <person name="Yamamoto K."/>
            <person name="Antonio B.A."/>
            <person name="Baba T."/>
            <person name="Sakata K."/>
            <person name="Nagamura Y."/>
            <person name="Aoki H."/>
            <person name="Arikawa K."/>
            <person name="Arita K."/>
            <person name="Bito T."/>
            <person name="Chiden Y."/>
            <person name="Fujitsuka N."/>
            <person name="Fukunaka R."/>
            <person name="Hamada M."/>
            <person name="Harada C."/>
            <person name="Hayashi A."/>
            <person name="Hijishita S."/>
            <person name="Honda M."/>
            <person name="Hosokawa S."/>
            <person name="Ichikawa Y."/>
            <person name="Idonuma A."/>
            <person name="Iijima M."/>
            <person name="Ikeda M."/>
            <person name="Ikeno M."/>
            <person name="Ito K."/>
            <person name="Ito S."/>
            <person name="Ito T."/>
            <person name="Ito Y."/>
            <person name="Ito Y."/>
            <person name="Iwabuchi A."/>
            <person name="Kamiya K."/>
            <person name="Karasawa W."/>
            <person name="Kurita K."/>
            <person name="Katagiri S."/>
            <person name="Kikuta A."/>
            <person name="Kobayashi H."/>
            <person name="Kobayashi N."/>
            <person name="Machita K."/>
            <person name="Maehara T."/>
            <person name="Masukawa M."/>
            <person name="Mizubayashi T."/>
            <person name="Mukai Y."/>
            <person name="Nagasaki H."/>
            <person name="Nagata Y."/>
            <person name="Naito S."/>
            <person name="Nakashima M."/>
            <person name="Nakama Y."/>
            <person name="Nakamichi Y."/>
            <person name="Nakamura M."/>
            <person name="Meguro A."/>
            <person name="Negishi M."/>
            <person name="Ohta I."/>
            <person name="Ohta T."/>
            <person name="Okamoto M."/>
            <person name="Ono N."/>
            <person name="Saji S."/>
            <person name="Sakaguchi M."/>
            <person name="Sakai K."/>
            <person name="Shibata M."/>
            <person name="Shimokawa T."/>
            <person name="Song J."/>
            <person name="Takazaki Y."/>
            <person name="Terasawa K."/>
            <person name="Tsugane M."/>
            <person name="Tsuji K."/>
            <person name="Ueda S."/>
            <person name="Waki K."/>
            <person name="Yamagata H."/>
            <person name="Yamamoto M."/>
            <person name="Yamamoto S."/>
            <person name="Yamane H."/>
            <person name="Yoshiki S."/>
            <person name="Yoshihara R."/>
            <person name="Yukawa K."/>
            <person name="Zhong H."/>
            <person name="Yano M."/>
            <person name="Yuan Q."/>
            <person name="Ouyang S."/>
            <person name="Liu J."/>
            <person name="Jones K.M."/>
            <person name="Gansberger K."/>
            <person name="Moffat K."/>
            <person name="Hill J."/>
            <person name="Bera J."/>
            <person name="Fadrosh D."/>
            <person name="Jin S."/>
            <person name="Johri S."/>
            <person name="Kim M."/>
            <person name="Overton L."/>
            <person name="Reardon M."/>
            <person name="Tsitrin T."/>
            <person name="Vuong H."/>
            <person name="Weaver B."/>
            <person name="Ciecko A."/>
            <person name="Tallon L."/>
            <person name="Jackson J."/>
            <person name="Pai G."/>
            <person name="Aken S.V."/>
            <person name="Utterback T."/>
            <person name="Reidmuller S."/>
            <person name="Feldblyum T."/>
            <person name="Hsiao J."/>
            <person name="Zismann V."/>
            <person name="Iobst S."/>
            <person name="de Vazeille A.R."/>
            <person name="Buell C.R."/>
            <person name="Ying K."/>
            <person name="Li Y."/>
            <person name="Lu T."/>
            <person name="Huang Y."/>
            <person name="Zhao Q."/>
            <person name="Feng Q."/>
            <person name="Zhang L."/>
            <person name="Zhu J."/>
            <person name="Weng Q."/>
            <person name="Mu J."/>
            <person name="Lu Y."/>
            <person name="Fan D."/>
            <person name="Liu Y."/>
            <person name="Guan J."/>
            <person name="Zhang Y."/>
            <person name="Yu S."/>
            <person name="Liu X."/>
            <person name="Zhang Y."/>
            <person name="Hong G."/>
            <person name="Han B."/>
            <person name="Choisne N."/>
            <person name="Demange N."/>
            <person name="Orjeda G."/>
            <person name="Samain S."/>
            <person name="Cattolico L."/>
            <person name="Pelletier E."/>
            <person name="Couloux A."/>
            <person name="Segurens B."/>
            <person name="Wincker P."/>
            <person name="D'Hont A."/>
            <person name="Scarpelli C."/>
            <person name="Weissenbach J."/>
            <person name="Salanoubat M."/>
            <person name="Quetier F."/>
            <person name="Yu Y."/>
            <person name="Kim H.R."/>
            <person name="Rambo T."/>
            <person name="Currie J."/>
            <person name="Collura K."/>
            <person name="Luo M."/>
            <person name="Yang T."/>
            <person name="Ammiraju J.S.S."/>
            <person name="Engler F."/>
            <person name="Soderlund C."/>
            <person name="Wing R.A."/>
            <person name="Palmer L.E."/>
            <person name="de la Bastide M."/>
            <person name="Spiegel L."/>
            <person name="Nascimento L."/>
            <person name="Zutavern T."/>
            <person name="O'Shaughnessy A."/>
            <person name="Dike S."/>
            <person name="Dedhia N."/>
            <person name="Preston R."/>
            <person name="Balija V."/>
            <person name="McCombie W.R."/>
            <person name="Chow T."/>
            <person name="Chen H."/>
            <person name="Chung M."/>
            <person name="Chen C."/>
            <person name="Shaw J."/>
            <person name="Wu H."/>
            <person name="Hsiao K."/>
            <person name="Chao Y."/>
            <person name="Chu M."/>
            <person name="Cheng C."/>
            <person name="Hour A."/>
            <person name="Lee P."/>
            <person name="Lin S."/>
            <person name="Lin Y."/>
            <person name="Liou J."/>
            <person name="Liu S."/>
            <person name="Hsing Y."/>
            <person name="Raghuvanshi S."/>
            <person name="Mohanty A."/>
            <person name="Bharti A.K."/>
            <person name="Gaur A."/>
            <person name="Gupta V."/>
            <person name="Kumar D."/>
            <person name="Ravi V."/>
            <person name="Vij S."/>
            <person name="Kapur A."/>
            <person name="Khurana P."/>
            <person name="Khurana P."/>
            <person name="Khurana J.P."/>
            <person name="Tyagi A.K."/>
            <person name="Gaikwad K."/>
            <person name="Singh A."/>
            <person name="Dalal V."/>
            <person name="Srivastava S."/>
            <person name="Dixit A."/>
            <person name="Pal A.K."/>
            <person name="Ghazi I.A."/>
            <person name="Yadav M."/>
            <person name="Pandit A."/>
            <person name="Bhargava A."/>
            <person name="Sureshbabu K."/>
            <person name="Batra K."/>
            <person name="Sharma T.R."/>
            <person name="Mohapatra T."/>
            <person name="Singh N.K."/>
            <person name="Messing J."/>
            <person name="Nelson A.B."/>
            <person name="Fuks G."/>
            <person name="Kavchok S."/>
            <person name="Keizer G."/>
            <person name="Linton E."/>
            <person name="Llaca V."/>
            <person name="Song R."/>
            <person name="Tanyolac B."/>
            <person name="Young S."/>
            <person name="Ho-Il K."/>
            <person name="Hahn J.H."/>
            <person name="Sangsakoo G."/>
            <person name="Vanavichit A."/>
            <person name="de Mattos Luiz.A.T."/>
            <person name="Zimmer P.D."/>
            <person name="Malone G."/>
            <person name="Dellagostin O."/>
            <person name="de Oliveira A.C."/>
            <person name="Bevan M."/>
            <person name="Bancroft I."/>
            <person name="Minx P."/>
            <person name="Cordum H."/>
            <person name="Wilson R."/>
            <person name="Cheng Z."/>
            <person name="Jin W."/>
            <person name="Jiang J."/>
            <person name="Leong S.A."/>
            <person name="Iwama H."/>
            <person name="Gojobori T."/>
            <person name="Itoh T."/>
            <person name="Niimura Y."/>
            <person name="Fujii Y."/>
            <person name="Habara T."/>
            <person name="Sakai H."/>
            <person name="Sato Y."/>
            <person name="Wilson G."/>
            <person name="Kumar K."/>
            <person name="McCouch S."/>
            <person name="Juretic N."/>
            <person name="Hoen D."/>
            <person name="Wright S."/>
            <person name="Bruskiewich R."/>
            <person name="Bureau T."/>
            <person name="Miyao A."/>
            <person name="Hirochika H."/>
            <person name="Nishikawa T."/>
            <person name="Kadowaki K."/>
            <person name="Sugiura M."/>
            <person name="Burr B."/>
            <person name="Sasaki T."/>
        </authorList>
    </citation>
    <scope>NUCLEOTIDE SEQUENCE [LARGE SCALE GENOMIC DNA]</scope>
    <source>
        <strain evidence="3">cv. Nipponbare</strain>
    </source>
</reference>
<dbReference type="EMBL" id="AP005441">
    <property type="protein sequence ID" value="BAD05603.1"/>
    <property type="molecule type" value="Genomic_DNA"/>
</dbReference>
<evidence type="ECO:0000313" key="2">
    <source>
        <dbReference type="EMBL" id="BAD05603.1"/>
    </source>
</evidence>
<protein>
    <submittedName>
        <fullName evidence="2">Uncharacterized protein</fullName>
    </submittedName>
</protein>
<evidence type="ECO:0000313" key="3">
    <source>
        <dbReference type="Proteomes" id="UP000000763"/>
    </source>
</evidence>
<accession>Q6Z1C2</accession>
<sequence length="141" mass="15034">MDNSGGNQLARKAHDSCGPNLREKHVSRNSHAHPSNLPQIIKPAPLPDRAHCSSPRHGPHVSEFRAATTSPHAVDVPFSPGQKPRHLPDARHVSPSRIPTLRGRAARGHTAGQSGPSDLPLGSEPTVRILPAVSPGTPRCR</sequence>
<gene>
    <name evidence="2" type="primary">OSJNBa0056O06.22</name>
</gene>
<dbReference type="AlphaFoldDB" id="Q6Z1C2"/>
<feature type="region of interest" description="Disordered" evidence="1">
    <location>
        <begin position="1"/>
        <end position="141"/>
    </location>
</feature>
<evidence type="ECO:0000256" key="1">
    <source>
        <dbReference type="SAM" id="MobiDB-lite"/>
    </source>
</evidence>
<name>Q6Z1C2_ORYSJ</name>
<dbReference type="Proteomes" id="UP000000763">
    <property type="component" value="Chromosome 8"/>
</dbReference>
<reference evidence="3" key="2">
    <citation type="journal article" date="2008" name="Nucleic Acids Res.">
        <title>The rice annotation project database (RAP-DB): 2008 update.</title>
        <authorList>
            <consortium name="The rice annotation project (RAP)"/>
        </authorList>
    </citation>
    <scope>GENOME REANNOTATION</scope>
    <source>
        <strain evidence="3">cv. Nipponbare</strain>
    </source>
</reference>